<dbReference type="EMBL" id="BHGK01000001">
    <property type="protein sequence ID" value="GCA66036.1"/>
    <property type="molecule type" value="Genomic_DNA"/>
</dbReference>
<sequence>MNEEKWYLNITYPELKDIILESIANMTREFVAVGYYLKYVRDHEMYLADGYASIWEFAEDLYGIQRSTCSRWMAINDRFSVQGNSPVLDERYRQYGKSQLQEMLYLDDKQIEEVKPDMTVKDIREIRKPEQVPEEQISGQMNVEDYPEILPDDKPEMVEQDAMCDVAHDETPELVEDVVIEPVAEVIEESDPVELYEETSGKSDLEIAREENEKARRYLEMAKEEFGPNDIRIRKQKILAAALAGYICEVDAIENPPEEQEQPELPKLKNNTQREEWLNNYQDWGLWYYDDHIDVNYYKYDFADGSRLVVTEYPQREQGWKCEPRDEHYYHLLEKEKRKAGTRDETYDQQYIHYAESKTYLIEFLKNLQKGER</sequence>
<proteinExistence type="predicted"/>
<protein>
    <submittedName>
        <fullName evidence="1">Uncharacterized protein</fullName>
    </submittedName>
</protein>
<evidence type="ECO:0000313" key="2">
    <source>
        <dbReference type="Proteomes" id="UP000265643"/>
    </source>
</evidence>
<dbReference type="Proteomes" id="UP000265643">
    <property type="component" value="Unassembled WGS sequence"/>
</dbReference>
<evidence type="ECO:0000313" key="1">
    <source>
        <dbReference type="EMBL" id="GCA66036.1"/>
    </source>
</evidence>
<comment type="caution">
    <text evidence="1">The sequence shown here is derived from an EMBL/GenBank/DDBJ whole genome shotgun (WGS) entry which is preliminary data.</text>
</comment>
<gene>
    <name evidence="1" type="ORF">KGMB01110_04720</name>
</gene>
<keyword evidence="2" id="KW-1185">Reference proteome</keyword>
<reference evidence="2" key="1">
    <citation type="submission" date="2018-09" db="EMBL/GenBank/DDBJ databases">
        <title>Draft Genome Sequence of Mediterraneibacter sp. KCTC 15684.</title>
        <authorList>
            <person name="Kim J.S."/>
            <person name="Han K.I."/>
            <person name="Suh M.K."/>
            <person name="Lee K.C."/>
            <person name="Eom M.K."/>
            <person name="Lee J.H."/>
            <person name="Park S.H."/>
            <person name="Kang S.W."/>
            <person name="Park J.E."/>
            <person name="Oh B.S."/>
            <person name="Yu S.Y."/>
            <person name="Choi S.H."/>
            <person name="Lee D.H."/>
            <person name="Yoon H."/>
            <person name="Kim B."/>
            <person name="Yang S.J."/>
            <person name="Lee J.S."/>
        </authorList>
    </citation>
    <scope>NUCLEOTIDE SEQUENCE [LARGE SCALE GENOMIC DNA]</scope>
    <source>
        <strain evidence="2">KCTC 15684</strain>
    </source>
</reference>
<accession>A0A391P240</accession>
<dbReference type="RefSeq" id="WP_119297440.1">
    <property type="nucleotide sequence ID" value="NZ_BHGK01000001.1"/>
</dbReference>
<organism evidence="1 2">
    <name type="scientific">Mediterraneibacter butyricigenes</name>
    <dbReference type="NCBI Taxonomy" id="2316025"/>
    <lineage>
        <taxon>Bacteria</taxon>
        <taxon>Bacillati</taxon>
        <taxon>Bacillota</taxon>
        <taxon>Clostridia</taxon>
        <taxon>Lachnospirales</taxon>
        <taxon>Lachnospiraceae</taxon>
        <taxon>Mediterraneibacter</taxon>
    </lineage>
</organism>
<name>A0A391P240_9FIRM</name>
<dbReference type="AlphaFoldDB" id="A0A391P240"/>